<keyword evidence="2" id="KW-1185">Reference proteome</keyword>
<sequence>MNWKDHNTRTSWFYIYFSVLRKFAHLEVLFSITHPTEAVA</sequence>
<name>U4L828_PYROM</name>
<organism evidence="1 2">
    <name type="scientific">Pyronema omphalodes (strain CBS 100304)</name>
    <name type="common">Pyronema confluens</name>
    <dbReference type="NCBI Taxonomy" id="1076935"/>
    <lineage>
        <taxon>Eukaryota</taxon>
        <taxon>Fungi</taxon>
        <taxon>Dikarya</taxon>
        <taxon>Ascomycota</taxon>
        <taxon>Pezizomycotina</taxon>
        <taxon>Pezizomycetes</taxon>
        <taxon>Pezizales</taxon>
        <taxon>Pyronemataceae</taxon>
        <taxon>Pyronema</taxon>
    </lineage>
</organism>
<evidence type="ECO:0000313" key="2">
    <source>
        <dbReference type="Proteomes" id="UP000018144"/>
    </source>
</evidence>
<accession>U4L828</accession>
<evidence type="ECO:0000313" key="1">
    <source>
        <dbReference type="EMBL" id="CCX14296.1"/>
    </source>
</evidence>
<dbReference type="AlphaFoldDB" id="U4L828"/>
<dbReference type="Proteomes" id="UP000018144">
    <property type="component" value="Unassembled WGS sequence"/>
</dbReference>
<reference evidence="1 2" key="1">
    <citation type="journal article" date="2013" name="PLoS Genet.">
        <title>The genome and development-dependent transcriptomes of Pyronema confluens: a window into fungal evolution.</title>
        <authorList>
            <person name="Traeger S."/>
            <person name="Altegoer F."/>
            <person name="Freitag M."/>
            <person name="Gabaldon T."/>
            <person name="Kempken F."/>
            <person name="Kumar A."/>
            <person name="Marcet-Houben M."/>
            <person name="Poggeler S."/>
            <person name="Stajich J.E."/>
            <person name="Nowrousian M."/>
        </authorList>
    </citation>
    <scope>NUCLEOTIDE SEQUENCE [LARGE SCALE GENOMIC DNA]</scope>
    <source>
        <strain evidence="2">CBS 100304</strain>
        <tissue evidence="1">Vegetative mycelium</tissue>
    </source>
</reference>
<proteinExistence type="predicted"/>
<protein>
    <submittedName>
        <fullName evidence="1">Uncharacterized protein</fullName>
    </submittedName>
</protein>
<dbReference type="EMBL" id="HF935952">
    <property type="protein sequence ID" value="CCX14296.1"/>
    <property type="molecule type" value="Genomic_DNA"/>
</dbReference>
<gene>
    <name evidence="1" type="ORF">PCON_13889</name>
</gene>